<name>A0A2V2BJF5_9GAMM</name>
<dbReference type="Proteomes" id="UP000245981">
    <property type="component" value="Unassembled WGS sequence"/>
</dbReference>
<evidence type="ECO:0000313" key="1">
    <source>
        <dbReference type="EMBL" id="PWK98453.1"/>
    </source>
</evidence>
<comment type="caution">
    <text evidence="1">The sequence shown here is derived from an EMBL/GenBank/DDBJ whole genome shotgun (WGS) entry which is preliminary data.</text>
</comment>
<dbReference type="EMBL" id="QGHF01000003">
    <property type="protein sequence ID" value="PWK98453.1"/>
    <property type="molecule type" value="Genomic_DNA"/>
</dbReference>
<protein>
    <submittedName>
        <fullName evidence="1">HK97 family phage major capsid protein</fullName>
    </submittedName>
</protein>
<reference evidence="1 2" key="1">
    <citation type="submission" date="2018-05" db="EMBL/GenBank/DDBJ databases">
        <title>Genomic Encyclopedia of Type Strains, Phase IV (KMG-V): Genome sequencing to study the core and pangenomes of soil and plant-associated prokaryotes.</title>
        <authorList>
            <person name="Whitman W."/>
        </authorList>
    </citation>
    <scope>NUCLEOTIDE SEQUENCE [LARGE SCALE GENOMIC DNA]</scope>
    <source>
        <strain evidence="1 2">PNA 200-10</strain>
    </source>
</reference>
<gene>
    <name evidence="1" type="ORF">C7431_103218</name>
</gene>
<evidence type="ECO:0000313" key="2">
    <source>
        <dbReference type="Proteomes" id="UP000245981"/>
    </source>
</evidence>
<organism evidence="1 2">
    <name type="scientific">Pantoea allii</name>
    <dbReference type="NCBI Taxonomy" id="574096"/>
    <lineage>
        <taxon>Bacteria</taxon>
        <taxon>Pseudomonadati</taxon>
        <taxon>Pseudomonadota</taxon>
        <taxon>Gammaproteobacteria</taxon>
        <taxon>Enterobacterales</taxon>
        <taxon>Erwiniaceae</taxon>
        <taxon>Pantoea</taxon>
    </lineage>
</organism>
<sequence>MSNDELRHYIMTGDTRSLSTLVPAEGGYTVDKEIKRQLQDESVMRSISTVKTTKTN</sequence>
<dbReference type="AlphaFoldDB" id="A0A2V2BJF5"/>
<proteinExistence type="predicted"/>
<accession>A0A2V2BJF5</accession>